<proteinExistence type="predicted"/>
<evidence type="ECO:0000256" key="1">
    <source>
        <dbReference type="SAM" id="Phobius"/>
    </source>
</evidence>
<sequence length="179" mass="20378">MIQKTIKAWRRFRGDENGSVMLIEFAILSPLLFGCLIMSVEMSFYAMRHMFLDRGLDMTVRYVRLNTNTDMSHQTIKNMICETAGYLQDCDETLRLEMIRVDPRNFASFDPSPDCVDTSIDPKPVRGWSLGVEHQLMMLRACVQFKPFFPTTGLGYALEKDGAGRVSMVSSAAFVQEPN</sequence>
<keyword evidence="1" id="KW-0812">Transmembrane</keyword>
<organism evidence="2">
    <name type="scientific">marine sediment metagenome</name>
    <dbReference type="NCBI Taxonomy" id="412755"/>
    <lineage>
        <taxon>unclassified sequences</taxon>
        <taxon>metagenomes</taxon>
        <taxon>ecological metagenomes</taxon>
    </lineage>
</organism>
<keyword evidence="1" id="KW-1133">Transmembrane helix</keyword>
<protein>
    <recommendedName>
        <fullName evidence="3">Pilus assembly protein TadE</fullName>
    </recommendedName>
</protein>
<dbReference type="PROSITE" id="PS51257">
    <property type="entry name" value="PROKAR_LIPOPROTEIN"/>
    <property type="match status" value="1"/>
</dbReference>
<comment type="caution">
    <text evidence="2">The sequence shown here is derived from an EMBL/GenBank/DDBJ whole genome shotgun (WGS) entry which is preliminary data.</text>
</comment>
<evidence type="ECO:0008006" key="3">
    <source>
        <dbReference type="Google" id="ProtNLM"/>
    </source>
</evidence>
<feature type="transmembrane region" description="Helical" evidence="1">
    <location>
        <begin position="20"/>
        <end position="40"/>
    </location>
</feature>
<evidence type="ECO:0000313" key="2">
    <source>
        <dbReference type="EMBL" id="KKM26838.1"/>
    </source>
</evidence>
<keyword evidence="1" id="KW-0472">Membrane</keyword>
<name>A0A0F9KXU8_9ZZZZ</name>
<dbReference type="EMBL" id="LAZR01012439">
    <property type="protein sequence ID" value="KKM26838.1"/>
    <property type="molecule type" value="Genomic_DNA"/>
</dbReference>
<dbReference type="AlphaFoldDB" id="A0A0F9KXU8"/>
<gene>
    <name evidence="2" type="ORF">LCGC14_1580730</name>
</gene>
<reference evidence="2" key="1">
    <citation type="journal article" date="2015" name="Nature">
        <title>Complex archaea that bridge the gap between prokaryotes and eukaryotes.</title>
        <authorList>
            <person name="Spang A."/>
            <person name="Saw J.H."/>
            <person name="Jorgensen S.L."/>
            <person name="Zaremba-Niedzwiedzka K."/>
            <person name="Martijn J."/>
            <person name="Lind A.E."/>
            <person name="van Eijk R."/>
            <person name="Schleper C."/>
            <person name="Guy L."/>
            <person name="Ettema T.J."/>
        </authorList>
    </citation>
    <scope>NUCLEOTIDE SEQUENCE</scope>
</reference>
<accession>A0A0F9KXU8</accession>